<evidence type="ECO:0000313" key="1">
    <source>
        <dbReference type="EMBL" id="KAG5666494.1"/>
    </source>
</evidence>
<accession>A0A9J6BA51</accession>
<gene>
    <name evidence="1" type="ORF">PVAND_014518</name>
</gene>
<evidence type="ECO:0000313" key="2">
    <source>
        <dbReference type="Proteomes" id="UP001107558"/>
    </source>
</evidence>
<dbReference type="InterPro" id="IPR027417">
    <property type="entry name" value="P-loop_NTPase"/>
</dbReference>
<name>A0A9J6BA51_POLVA</name>
<dbReference type="Proteomes" id="UP001107558">
    <property type="component" value="Chromosome 4"/>
</dbReference>
<proteinExistence type="predicted"/>
<dbReference type="EMBL" id="JADBJN010000004">
    <property type="protein sequence ID" value="KAG5666494.1"/>
    <property type="molecule type" value="Genomic_DNA"/>
</dbReference>
<sequence length="1247" mass="149166">MAYYYEEREILNDLKDETYKELFDFFKNIMHVLQNFNFVEKLKVKNLNGIFGVIQKIEKKKSKIKLEDKNLAQNFFHVTKNAKNDVLVLNSNVPFMTLLNFYQNYLEHQGEMMKSKNLFISIETLENDAIFNNFKEVLQKKLPNNEQNEINCNASSSEAMIVDQEESELSNSSYENKNIQIFIECTSYDPKVYTNIFEFIKNQKIAFIVKNENLSQLIEIFNNLNVQPEVQNINHVFRNEKVQLSRLLSLQQAQNVIDTDMLNLLLEKSRIVINSLSLQNDENFHILYFSRVILKKINKKEDKFLDESEYIMQKKLKKFINVKVLKLNQENKYEVTQITTEVINMSQKEFLSDIYAQKYVLISDRAGNSKSWFLKRISLKLKEKYPYCWFDLINLKEFTEEFKKIDDNINFKEFYPEHILKNIFILFDGFDEISPNYANKVKSLISSYKYNNGNQLWITTRNNFEIELQDDLGLLSVYSLKSLTISECAELIAHLWTINSNEENFYDHLQNAQNLLRDINIINSSSIGLPQLLAMIAEIYSDYKSDSKRAKMEISLYSCYNMLVEMHIQKWIDNSPLRKLQSVKAQNNILRFAEIHQFYAMQYLFEKNNFCGLEEDKAWIQEEIVGCGLAYFKNYQIYFNHETFLEFFVASFIDKMIRTKQWKNHKVEFFDYFIKIFSESENYVVRSFLNYQISDTFGLIDDEIKKLHEGFRREICSRFQIVAAILRNIFAENLENCFDFILQAYEVNLDNLHNETIKEDLDLNLNIFTYCGFIGYSNIFEKFLNFFFDKLTEEKLKTFLMKHKTLNEFSKSYYNFDIFESLLMKIDKKFSNTESKIEILMLNNERKENIFHTICSNKYEKLFYFYQEMRNIYDKETRLKKFSSYFEILTRNNLEVANLKEMLLSKNRIKMTLLYQLVHLDDTSLLKFVYKKIEEILSPEEMNSFIQNISHRDQNRNFLQISLFFSSEEIQEEIWSLISDRNNLFEIVTQKESFDNSYICSLVTFGNLNFIKCVFEKLKEKLENKKFNTVLESKGYHKRNLIQKAVDKQKRIEVHEFLWDLIYEYCNSTENFLQFLRQLDNKNDTTMHTIVAFSTAPVLQFALKYFKKLNLTNEKIKEILSWKNERDFKNLLQTAAMLNKSIKLHETLWNIREIYLTNNEIKSMIKQKDSYRCYLFFVTVGYNNEEIVKFTWEKIKQYFNTPEEQKSYLKLRGFKGNTLVNNAKNVNKRNINVSVWVENLMNEYEIL</sequence>
<protein>
    <recommendedName>
        <fullName evidence="3">NACHT domain-containing protein</fullName>
    </recommendedName>
</protein>
<comment type="caution">
    <text evidence="1">The sequence shown here is derived from an EMBL/GenBank/DDBJ whole genome shotgun (WGS) entry which is preliminary data.</text>
</comment>
<evidence type="ECO:0008006" key="3">
    <source>
        <dbReference type="Google" id="ProtNLM"/>
    </source>
</evidence>
<dbReference type="Gene3D" id="3.40.50.300">
    <property type="entry name" value="P-loop containing nucleotide triphosphate hydrolases"/>
    <property type="match status" value="1"/>
</dbReference>
<organism evidence="1 2">
    <name type="scientific">Polypedilum vanderplanki</name>
    <name type="common">Sleeping chironomid midge</name>
    <dbReference type="NCBI Taxonomy" id="319348"/>
    <lineage>
        <taxon>Eukaryota</taxon>
        <taxon>Metazoa</taxon>
        <taxon>Ecdysozoa</taxon>
        <taxon>Arthropoda</taxon>
        <taxon>Hexapoda</taxon>
        <taxon>Insecta</taxon>
        <taxon>Pterygota</taxon>
        <taxon>Neoptera</taxon>
        <taxon>Endopterygota</taxon>
        <taxon>Diptera</taxon>
        <taxon>Nematocera</taxon>
        <taxon>Chironomoidea</taxon>
        <taxon>Chironomidae</taxon>
        <taxon>Chironominae</taxon>
        <taxon>Polypedilum</taxon>
        <taxon>Polypedilum</taxon>
    </lineage>
</organism>
<keyword evidence="2" id="KW-1185">Reference proteome</keyword>
<dbReference type="OrthoDB" id="6693298at2759"/>
<dbReference type="AlphaFoldDB" id="A0A9J6BA51"/>
<reference evidence="1" key="1">
    <citation type="submission" date="2021-03" db="EMBL/GenBank/DDBJ databases">
        <title>Chromosome level genome of the anhydrobiotic midge Polypedilum vanderplanki.</title>
        <authorList>
            <person name="Yoshida Y."/>
            <person name="Kikawada T."/>
            <person name="Gusev O."/>
        </authorList>
    </citation>
    <scope>NUCLEOTIDE SEQUENCE</scope>
    <source>
        <strain evidence="1">NIAS01</strain>
        <tissue evidence="1">Whole body or cell culture</tissue>
    </source>
</reference>